<feature type="transmembrane region" description="Helical" evidence="9">
    <location>
        <begin position="89"/>
        <end position="106"/>
    </location>
</feature>
<accession>A0ABV4JAW5</accession>
<feature type="transmembrane region" description="Helical" evidence="9">
    <location>
        <begin position="289"/>
        <end position="305"/>
    </location>
</feature>
<dbReference type="InterPro" id="IPR011701">
    <property type="entry name" value="MFS"/>
</dbReference>
<evidence type="ECO:0000313" key="12">
    <source>
        <dbReference type="Proteomes" id="UP001567537"/>
    </source>
</evidence>
<evidence type="ECO:0000256" key="9">
    <source>
        <dbReference type="SAM" id="Phobius"/>
    </source>
</evidence>
<evidence type="ECO:0000313" key="11">
    <source>
        <dbReference type="EMBL" id="MEZ3182560.1"/>
    </source>
</evidence>
<keyword evidence="12" id="KW-1185">Reference proteome</keyword>
<evidence type="ECO:0000256" key="6">
    <source>
        <dbReference type="ARBA" id="ARBA00023136"/>
    </source>
</evidence>
<evidence type="ECO:0000256" key="3">
    <source>
        <dbReference type="ARBA" id="ARBA00022475"/>
    </source>
</evidence>
<feature type="transmembrane region" description="Helical" evidence="9">
    <location>
        <begin position="151"/>
        <end position="169"/>
    </location>
</feature>
<evidence type="ECO:0000256" key="4">
    <source>
        <dbReference type="ARBA" id="ARBA00022692"/>
    </source>
</evidence>
<evidence type="ECO:0000256" key="5">
    <source>
        <dbReference type="ARBA" id="ARBA00022989"/>
    </source>
</evidence>
<keyword evidence="3" id="KW-1003">Cell membrane</keyword>
<feature type="transmembrane region" description="Helical" evidence="9">
    <location>
        <begin position="317"/>
        <end position="337"/>
    </location>
</feature>
<comment type="caution">
    <text evidence="11">The sequence shown here is derived from an EMBL/GenBank/DDBJ whole genome shotgun (WGS) entry which is preliminary data.</text>
</comment>
<dbReference type="Pfam" id="PF07690">
    <property type="entry name" value="MFS_1"/>
    <property type="match status" value="1"/>
</dbReference>
<feature type="transmembrane region" description="Helical" evidence="9">
    <location>
        <begin position="21"/>
        <end position="45"/>
    </location>
</feature>
<evidence type="ECO:0000256" key="1">
    <source>
        <dbReference type="ARBA" id="ARBA00004651"/>
    </source>
</evidence>
<reference evidence="11 12" key="1">
    <citation type="journal article" date="2021" name="Res Sq">
        <title>Streptomyces Pimoensis sp. nov., Isolated From the Taklimakan Desert in Xinjiang, China.</title>
        <authorList>
            <person name="Zhang P."/>
            <person name="Luo X."/>
            <person name="Luo X."/>
            <person name="Liu Z."/>
            <person name="Xia Z."/>
            <person name="Wan C."/>
            <person name="zhang L."/>
        </authorList>
    </citation>
    <scope>NUCLEOTIDE SEQUENCE [LARGE SCALE GENOMIC DNA]</scope>
    <source>
        <strain evidence="11 12">TRM75549</strain>
    </source>
</reference>
<feature type="domain" description="Major facilitator superfamily (MFS) profile" evidence="10">
    <location>
        <begin position="23"/>
        <end position="406"/>
    </location>
</feature>
<dbReference type="InterPro" id="IPR036259">
    <property type="entry name" value="MFS_trans_sf"/>
</dbReference>
<dbReference type="SUPFAM" id="SSF103473">
    <property type="entry name" value="MFS general substrate transporter"/>
    <property type="match status" value="1"/>
</dbReference>
<evidence type="ECO:0000256" key="7">
    <source>
        <dbReference type="ARBA" id="ARBA00023251"/>
    </source>
</evidence>
<keyword evidence="4 9" id="KW-0812">Transmembrane</keyword>
<evidence type="ECO:0000259" key="10">
    <source>
        <dbReference type="PROSITE" id="PS50850"/>
    </source>
</evidence>
<protein>
    <submittedName>
        <fullName evidence="11">MFS transporter</fullName>
    </submittedName>
</protein>
<feature type="transmembrane region" description="Helical" evidence="9">
    <location>
        <begin position="175"/>
        <end position="193"/>
    </location>
</feature>
<dbReference type="RefSeq" id="WP_371243345.1">
    <property type="nucleotide sequence ID" value="NZ_JAHWZY010000045.1"/>
</dbReference>
<dbReference type="PANTHER" id="PTHR42718:SF46">
    <property type="entry name" value="BLR6921 PROTEIN"/>
    <property type="match status" value="1"/>
</dbReference>
<feature type="transmembrane region" description="Helical" evidence="9">
    <location>
        <begin position="57"/>
        <end position="77"/>
    </location>
</feature>
<proteinExistence type="predicted"/>
<dbReference type="EMBL" id="JAHWZY010000045">
    <property type="protein sequence ID" value="MEZ3182560.1"/>
    <property type="molecule type" value="Genomic_DNA"/>
</dbReference>
<evidence type="ECO:0000256" key="8">
    <source>
        <dbReference type="SAM" id="MobiDB-lite"/>
    </source>
</evidence>
<feature type="region of interest" description="Disordered" evidence="8">
    <location>
        <begin position="405"/>
        <end position="439"/>
    </location>
</feature>
<name>A0ABV4JAW5_9ACTN</name>
<keyword evidence="5 9" id="KW-1133">Transmembrane helix</keyword>
<feature type="transmembrane region" description="Helical" evidence="9">
    <location>
        <begin position="358"/>
        <end position="376"/>
    </location>
</feature>
<feature type="transmembrane region" description="Helical" evidence="9">
    <location>
        <begin position="382"/>
        <end position="401"/>
    </location>
</feature>
<dbReference type="CDD" id="cd17321">
    <property type="entry name" value="MFS_MMR_MDR_like"/>
    <property type="match status" value="1"/>
</dbReference>
<gene>
    <name evidence="11" type="ORF">KYY02_29040</name>
</gene>
<feature type="transmembrane region" description="Helical" evidence="9">
    <location>
        <begin position="260"/>
        <end position="282"/>
    </location>
</feature>
<dbReference type="PROSITE" id="PS50850">
    <property type="entry name" value="MFS"/>
    <property type="match status" value="1"/>
</dbReference>
<organism evidence="11 12">
    <name type="scientific">Streptomyces pimonensis</name>
    <dbReference type="NCBI Taxonomy" id="2860288"/>
    <lineage>
        <taxon>Bacteria</taxon>
        <taxon>Bacillati</taxon>
        <taxon>Actinomycetota</taxon>
        <taxon>Actinomycetes</taxon>
        <taxon>Kitasatosporales</taxon>
        <taxon>Streptomycetaceae</taxon>
        <taxon>Streptomyces</taxon>
    </lineage>
</organism>
<dbReference type="Proteomes" id="UP001567537">
    <property type="component" value="Unassembled WGS sequence"/>
</dbReference>
<keyword evidence="7" id="KW-0046">Antibiotic resistance</keyword>
<dbReference type="Gene3D" id="1.20.1250.20">
    <property type="entry name" value="MFS general substrate transporter like domains"/>
    <property type="match status" value="1"/>
</dbReference>
<dbReference type="PANTHER" id="PTHR42718">
    <property type="entry name" value="MAJOR FACILITATOR SUPERFAMILY MULTIDRUG TRANSPORTER MFSC"/>
    <property type="match status" value="1"/>
</dbReference>
<feature type="transmembrane region" description="Helical" evidence="9">
    <location>
        <begin position="118"/>
        <end position="139"/>
    </location>
</feature>
<sequence length="439" mass="44812">MTTRSNALPPAPADRLRPGSWALPLVLAGNMLLDALEVSTVLVALPTMVDALGISLWTAQWLMTGFALGFALLLLSGRKVTARWGRRRAYLTALGVFALASVIGGLTDSALLLIATRVVKGACAALTVPIGLAIITTSLRDEHEQRRAVSLYAFLGAAGFSTGVLLAGALTPASWRWTFLLPALAASALLVPAHRLVPRDMPEGPVGGAGGTMRPPLLRNGPFIRSALAAATLNGTYLSMLLVVVPHGQTQLGWSPWECALALLPACLPPVAATPFAARMVAACGTRRLVALGAMAALAGYGLLLRHDAPRSYLTDVLPTLALLGLAFVLSFAALNMQAVSEVPARARPVAVPLYQTAVQGGAALMLPAVALLLSGDGGTRPAVVLVVAVGALGAAVALLGRGGGARPGEGPRSMSAGEADGTPERTAGDADPSAPGTA</sequence>
<feature type="transmembrane region" description="Helical" evidence="9">
    <location>
        <begin position="223"/>
        <end position="245"/>
    </location>
</feature>
<evidence type="ECO:0000256" key="2">
    <source>
        <dbReference type="ARBA" id="ARBA00022448"/>
    </source>
</evidence>
<dbReference type="InterPro" id="IPR020846">
    <property type="entry name" value="MFS_dom"/>
</dbReference>
<comment type="subcellular location">
    <subcellularLocation>
        <location evidence="1">Cell membrane</location>
        <topology evidence="1">Multi-pass membrane protein</topology>
    </subcellularLocation>
</comment>
<keyword evidence="6 9" id="KW-0472">Membrane</keyword>
<keyword evidence="2" id="KW-0813">Transport</keyword>